<comment type="caution">
    <text evidence="1">The sequence shown here is derived from an EMBL/GenBank/DDBJ whole genome shotgun (WGS) entry which is preliminary data.</text>
</comment>
<dbReference type="HOGENOM" id="CLU_122246_2_0_6"/>
<proteinExistence type="predicted"/>
<evidence type="ECO:0000313" key="1">
    <source>
        <dbReference type="EMBL" id="ENU32562.1"/>
    </source>
</evidence>
<dbReference type="EMBL" id="APOL01000042">
    <property type="protein sequence ID" value="ENU32562.1"/>
    <property type="molecule type" value="Genomic_DNA"/>
</dbReference>
<reference evidence="1 2" key="1">
    <citation type="submission" date="2013-02" db="EMBL/GenBank/DDBJ databases">
        <title>The Genome Sequence of Acinetobacter parvus NIPH 1103.</title>
        <authorList>
            <consortium name="The Broad Institute Genome Sequencing Platform"/>
            <consortium name="The Broad Institute Genome Sequencing Center for Infectious Disease"/>
            <person name="Cerqueira G."/>
            <person name="Feldgarden M."/>
            <person name="Courvalin P."/>
            <person name="Perichon B."/>
            <person name="Grillot-Courvalin C."/>
            <person name="Clermont D."/>
            <person name="Rocha E."/>
            <person name="Yoon E.-J."/>
            <person name="Nemec A."/>
            <person name="Walker B."/>
            <person name="Young S.K."/>
            <person name="Zeng Q."/>
            <person name="Gargeya S."/>
            <person name="Fitzgerald M."/>
            <person name="Haas B."/>
            <person name="Abouelleil A."/>
            <person name="Alvarado L."/>
            <person name="Arachchi H.M."/>
            <person name="Berlin A.M."/>
            <person name="Chapman S.B."/>
            <person name="Dewar J."/>
            <person name="Goldberg J."/>
            <person name="Griggs A."/>
            <person name="Gujja S."/>
            <person name="Hansen M."/>
            <person name="Howarth C."/>
            <person name="Imamovic A."/>
            <person name="Larimer J."/>
            <person name="McCowan C."/>
            <person name="Murphy C."/>
            <person name="Neiman D."/>
            <person name="Pearson M."/>
            <person name="Priest M."/>
            <person name="Roberts A."/>
            <person name="Saif S."/>
            <person name="Shea T."/>
            <person name="Sisk P."/>
            <person name="Sykes S."/>
            <person name="Wortman J."/>
            <person name="Nusbaum C."/>
            <person name="Birren B."/>
        </authorList>
    </citation>
    <scope>NUCLEOTIDE SEQUENCE [LARGE SCALE GENOMIC DNA]</scope>
    <source>
        <strain evidence="1 2">NIPH 1103</strain>
    </source>
</reference>
<protein>
    <submittedName>
        <fullName evidence="1">Uncharacterized protein</fullName>
    </submittedName>
</protein>
<dbReference type="RefSeq" id="WP_004675028.1">
    <property type="nucleotide sequence ID" value="NZ_KB849218.1"/>
</dbReference>
<dbReference type="InterPro" id="IPR046153">
    <property type="entry name" value="DUF6155"/>
</dbReference>
<dbReference type="PATRIC" id="fig|1217671.3.peg.2504"/>
<name>N8RES6_9GAMM</name>
<dbReference type="AlphaFoldDB" id="N8RES6"/>
<accession>N8RES6</accession>
<sequence>MSVQKLKAHLAAKSENELIKEITMLYQQFSVVKDFYTVQMSADGEREVFTKHKKIIQEQFFPQRGLGKKLRLSVARKAVMDFKKLNGLNEYLIDLAFFYVEIGIEFSNTYGGIDEAFYSSMESMFEQAMKWMQQCHLNQDFQERAHQICKDTRHIGWGFHEILCDIYDTYFDERNF</sequence>
<dbReference type="Proteomes" id="UP000018426">
    <property type="component" value="Unassembled WGS sequence"/>
</dbReference>
<gene>
    <name evidence="1" type="ORF">F989_02546</name>
</gene>
<dbReference type="Pfam" id="PF19652">
    <property type="entry name" value="DUF6155"/>
    <property type="match status" value="1"/>
</dbReference>
<organism evidence="1 2">
    <name type="scientific">Acinetobacter parvus NIPH 1103</name>
    <dbReference type="NCBI Taxonomy" id="1217671"/>
    <lineage>
        <taxon>Bacteria</taxon>
        <taxon>Pseudomonadati</taxon>
        <taxon>Pseudomonadota</taxon>
        <taxon>Gammaproteobacteria</taxon>
        <taxon>Moraxellales</taxon>
        <taxon>Moraxellaceae</taxon>
        <taxon>Acinetobacter</taxon>
    </lineage>
</organism>
<evidence type="ECO:0000313" key="2">
    <source>
        <dbReference type="Proteomes" id="UP000018426"/>
    </source>
</evidence>